<proteinExistence type="predicted"/>
<dbReference type="Proteomes" id="UP000547209">
    <property type="component" value="Unassembled WGS sequence"/>
</dbReference>
<organism evidence="1 2">
    <name type="scientific">Cohnella nanjingensis</name>
    <dbReference type="NCBI Taxonomy" id="1387779"/>
    <lineage>
        <taxon>Bacteria</taxon>
        <taxon>Bacillati</taxon>
        <taxon>Bacillota</taxon>
        <taxon>Bacilli</taxon>
        <taxon>Bacillales</taxon>
        <taxon>Paenibacillaceae</taxon>
        <taxon>Cohnella</taxon>
    </lineage>
</organism>
<protein>
    <submittedName>
        <fullName evidence="1">Uncharacterized protein</fullName>
    </submittedName>
</protein>
<dbReference type="RefSeq" id="WP_185673011.1">
    <property type="nucleotide sequence ID" value="NZ_JACJVP010000064.1"/>
</dbReference>
<dbReference type="EMBL" id="JACJVP010000064">
    <property type="protein sequence ID" value="MBB6675153.1"/>
    <property type="molecule type" value="Genomic_DNA"/>
</dbReference>
<reference evidence="1 2" key="1">
    <citation type="submission" date="2020-08" db="EMBL/GenBank/DDBJ databases">
        <title>Cohnella phylogeny.</title>
        <authorList>
            <person name="Dunlap C."/>
        </authorList>
    </citation>
    <scope>NUCLEOTIDE SEQUENCE [LARGE SCALE GENOMIC DNA]</scope>
    <source>
        <strain evidence="1 2">DSM 28246</strain>
    </source>
</reference>
<gene>
    <name evidence="1" type="ORF">H7C19_31275</name>
</gene>
<evidence type="ECO:0000313" key="2">
    <source>
        <dbReference type="Proteomes" id="UP000547209"/>
    </source>
</evidence>
<accession>A0A7X0RWU5</accession>
<comment type="caution">
    <text evidence="1">The sequence shown here is derived from an EMBL/GenBank/DDBJ whole genome shotgun (WGS) entry which is preliminary data.</text>
</comment>
<sequence>MQAFVRHLDAVEQARSCDYLDMNRTVSPFLEGVTIKQWIALKRLDRIADLTEETYPHDCADEDCADEDCAE</sequence>
<name>A0A7X0RWU5_9BACL</name>
<evidence type="ECO:0000313" key="1">
    <source>
        <dbReference type="EMBL" id="MBB6675153.1"/>
    </source>
</evidence>
<keyword evidence="2" id="KW-1185">Reference proteome</keyword>
<dbReference type="AlphaFoldDB" id="A0A7X0RWU5"/>